<dbReference type="Proteomes" id="UP000501090">
    <property type="component" value="Chromosome"/>
</dbReference>
<gene>
    <name evidence="1" type="ORF">DN92_02565</name>
</gene>
<dbReference type="EMBL" id="CP028940">
    <property type="protein sequence ID" value="QKM60010.1"/>
    <property type="molecule type" value="Genomic_DNA"/>
</dbReference>
<name>A0A6M9PBE3_9BURK</name>
<sequence>MFSIFLGEYPFGEYDYRMSEICFKYLHFSNALRKINKRYKLTEYKQVMVLEAVLCAHAEGTPLSVLDLILM</sequence>
<evidence type="ECO:0000313" key="2">
    <source>
        <dbReference type="Proteomes" id="UP000501090"/>
    </source>
</evidence>
<proteinExistence type="predicted"/>
<dbReference type="KEGG" id="pard:DN92_02565"/>
<reference evidence="1 2" key="1">
    <citation type="submission" date="2018-04" db="EMBL/GenBank/DDBJ databases">
        <title>Polynucleobacter sp. UK-Long2-W17 genome.</title>
        <authorList>
            <person name="Hahn M.W."/>
        </authorList>
    </citation>
    <scope>NUCLEOTIDE SEQUENCE [LARGE SCALE GENOMIC DNA]</scope>
    <source>
        <strain evidence="1 2">UK-Long2-W17</strain>
    </source>
</reference>
<keyword evidence="2" id="KW-1185">Reference proteome</keyword>
<evidence type="ECO:0000313" key="1">
    <source>
        <dbReference type="EMBL" id="QKM60010.1"/>
    </source>
</evidence>
<dbReference type="AlphaFoldDB" id="A0A6M9PBE3"/>
<accession>A0A6M9PBE3</accession>
<organism evidence="1 2">
    <name type="scientific">Polynucleobacter arcticus</name>
    <dbReference type="NCBI Taxonomy" id="1743165"/>
    <lineage>
        <taxon>Bacteria</taxon>
        <taxon>Pseudomonadati</taxon>
        <taxon>Pseudomonadota</taxon>
        <taxon>Betaproteobacteria</taxon>
        <taxon>Burkholderiales</taxon>
        <taxon>Burkholderiaceae</taxon>
        <taxon>Polynucleobacter</taxon>
    </lineage>
</organism>
<protein>
    <submittedName>
        <fullName evidence="1">Uncharacterized protein</fullName>
    </submittedName>
</protein>